<proteinExistence type="predicted"/>
<name>A0A975YHK6_9RHOB</name>
<keyword evidence="3" id="KW-1185">Reference proteome</keyword>
<dbReference type="RefSeq" id="WP_257892629.1">
    <property type="nucleotide sequence ID" value="NZ_JAIMBW010000001.1"/>
</dbReference>
<dbReference type="EMBL" id="JAIMBW010000001">
    <property type="protein sequence ID" value="MBY4892878.1"/>
    <property type="molecule type" value="Genomic_DNA"/>
</dbReference>
<accession>A0A975YHK6</accession>
<evidence type="ECO:0000313" key="1">
    <source>
        <dbReference type="EMBL" id="MBY4892878.1"/>
    </source>
</evidence>
<evidence type="ECO:0000313" key="3">
    <source>
        <dbReference type="Proteomes" id="UP000693972"/>
    </source>
</evidence>
<gene>
    <name evidence="1" type="ORF">KUL25_08895</name>
    <name evidence="2" type="ORF">KUL25_08900</name>
</gene>
<sequence>MSVIHDAAVFGGYYSVGHFHDLGVVCDHDGCRSMNPAKRLQHFDDGVIGVLVESGGLLGRIAFSVDPQPNSTFRVAVRLSCRL</sequence>
<evidence type="ECO:0000313" key="2">
    <source>
        <dbReference type="EMBL" id="QXL89602.1"/>
    </source>
</evidence>
<organism evidence="2">
    <name type="scientific">Gymnodinialimonas phycosphaerae</name>
    <dbReference type="NCBI Taxonomy" id="2841589"/>
    <lineage>
        <taxon>Bacteria</taxon>
        <taxon>Pseudomonadati</taxon>
        <taxon>Pseudomonadota</taxon>
        <taxon>Alphaproteobacteria</taxon>
        <taxon>Rhodobacterales</taxon>
        <taxon>Paracoccaceae</taxon>
        <taxon>Gymnodinialimonas</taxon>
    </lineage>
</organism>
<dbReference type="AlphaFoldDB" id="A0A975YHK6"/>
<dbReference type="Proteomes" id="UP000693972">
    <property type="component" value="Unassembled WGS sequence"/>
</dbReference>
<dbReference type="EMBL" id="CP078073">
    <property type="protein sequence ID" value="QXL89602.1"/>
    <property type="molecule type" value="Genomic_DNA"/>
</dbReference>
<protein>
    <submittedName>
        <fullName evidence="2">Uncharacterized protein</fullName>
    </submittedName>
</protein>
<reference evidence="2 3" key="1">
    <citation type="submission" date="2021-07" db="EMBL/GenBank/DDBJ databases">
        <title>Karlodiniumbacter phycospheric gen. nov., sp. nov., a phycosphere bacterium isolated from karlodinium veneficum.</title>
        <authorList>
            <person name="Peng Y."/>
            <person name="Jiang L."/>
            <person name="Lee J."/>
        </authorList>
    </citation>
    <scope>NUCLEOTIDE SEQUENCE</scope>
    <source>
        <strain evidence="2 3">N5</strain>
    </source>
</reference>